<dbReference type="Proteomes" id="UP000185557">
    <property type="component" value="Unassembled WGS sequence"/>
</dbReference>
<evidence type="ECO:0000313" key="2">
    <source>
        <dbReference type="EMBL" id="OKH45858.1"/>
    </source>
</evidence>
<organism evidence="2 3">
    <name type="scientific">Phormidium tenue NIES-30</name>
    <dbReference type="NCBI Taxonomy" id="549789"/>
    <lineage>
        <taxon>Bacteria</taxon>
        <taxon>Bacillati</taxon>
        <taxon>Cyanobacteriota</taxon>
        <taxon>Cyanophyceae</taxon>
        <taxon>Oscillatoriophycideae</taxon>
        <taxon>Oscillatoriales</taxon>
        <taxon>Oscillatoriaceae</taxon>
        <taxon>Phormidium</taxon>
    </lineage>
</organism>
<dbReference type="OrthoDB" id="515811at2"/>
<sequence length="118" mass="13212">MPQTIVNLTLPIVTDKIDAILAAYPLYEYRQVFAVPELRQKLTAYVLARLPVVYVAMDSSTACDMAPTGHCYSSEQHNQINQLIHQGIEALLGRPEVSQRRPSTERVEADPIPSSWFG</sequence>
<accession>A0A1U7J1R4</accession>
<dbReference type="RefSeq" id="WP_073609906.1">
    <property type="nucleotide sequence ID" value="NZ_MRCG01000015.1"/>
</dbReference>
<feature type="region of interest" description="Disordered" evidence="1">
    <location>
        <begin position="95"/>
        <end position="118"/>
    </location>
</feature>
<name>A0A1U7J1R4_9CYAN</name>
<evidence type="ECO:0000256" key="1">
    <source>
        <dbReference type="SAM" id="MobiDB-lite"/>
    </source>
</evidence>
<proteinExistence type="predicted"/>
<feature type="compositionally biased region" description="Basic and acidic residues" evidence="1">
    <location>
        <begin position="97"/>
        <end position="109"/>
    </location>
</feature>
<evidence type="ECO:0008006" key="4">
    <source>
        <dbReference type="Google" id="ProtNLM"/>
    </source>
</evidence>
<protein>
    <recommendedName>
        <fullName evidence="4">Competence protein ComFB</fullName>
    </recommendedName>
</protein>
<gene>
    <name evidence="2" type="ORF">NIES30_18430</name>
</gene>
<dbReference type="EMBL" id="MRCG01000015">
    <property type="protein sequence ID" value="OKH45858.1"/>
    <property type="molecule type" value="Genomic_DNA"/>
</dbReference>
<dbReference type="STRING" id="549789.NIES30_18430"/>
<evidence type="ECO:0000313" key="3">
    <source>
        <dbReference type="Proteomes" id="UP000185557"/>
    </source>
</evidence>
<keyword evidence="3" id="KW-1185">Reference proteome</keyword>
<dbReference type="AlphaFoldDB" id="A0A1U7J1R4"/>
<comment type="caution">
    <text evidence="2">The sequence shown here is derived from an EMBL/GenBank/DDBJ whole genome shotgun (WGS) entry which is preliminary data.</text>
</comment>
<reference evidence="2 3" key="1">
    <citation type="submission" date="2016-11" db="EMBL/GenBank/DDBJ databases">
        <title>Draft Genome Sequences of Nine Cyanobacterial Strains from Diverse Habitats.</title>
        <authorList>
            <person name="Zhu T."/>
            <person name="Hou S."/>
            <person name="Lu X."/>
            <person name="Hess W.R."/>
        </authorList>
    </citation>
    <scope>NUCLEOTIDE SEQUENCE [LARGE SCALE GENOMIC DNA]</scope>
    <source>
        <strain evidence="2 3">NIES-30</strain>
    </source>
</reference>